<proteinExistence type="predicted"/>
<sequence>MREEDTFQDLSSLFAAEDRELEAKPFVDEVMGKVRRRALIRRGVLLAVGGIGAVVAALQLPGLLGEWVTLDSTVTNTISSAQQQAGLLANADPLWLGIVAVVGLCVAAVTTLERT</sequence>
<name>A0A059FG59_9PROT</name>
<dbReference type="PATRIC" id="fig|1280952.3.peg.1039"/>
<feature type="transmembrane region" description="Helical" evidence="1">
    <location>
        <begin position="43"/>
        <end position="64"/>
    </location>
</feature>
<keyword evidence="1" id="KW-1133">Transmembrane helix</keyword>
<gene>
    <name evidence="2" type="ORF">HJA_05242</name>
</gene>
<evidence type="ECO:0000313" key="2">
    <source>
        <dbReference type="EMBL" id="KCZ89630.1"/>
    </source>
</evidence>
<dbReference type="AlphaFoldDB" id="A0A059FG59"/>
<accession>A0A059FG59</accession>
<comment type="caution">
    <text evidence="2">The sequence shown here is derived from an EMBL/GenBank/DDBJ whole genome shotgun (WGS) entry which is preliminary data.</text>
</comment>
<evidence type="ECO:0000256" key="1">
    <source>
        <dbReference type="SAM" id="Phobius"/>
    </source>
</evidence>
<keyword evidence="3" id="KW-1185">Reference proteome</keyword>
<dbReference type="Proteomes" id="UP000024816">
    <property type="component" value="Unassembled WGS sequence"/>
</dbReference>
<protein>
    <submittedName>
        <fullName evidence="2">Uncharacterized protein</fullName>
    </submittedName>
</protein>
<keyword evidence="1" id="KW-0472">Membrane</keyword>
<dbReference type="EMBL" id="ARYJ01000003">
    <property type="protein sequence ID" value="KCZ89630.1"/>
    <property type="molecule type" value="Genomic_DNA"/>
</dbReference>
<dbReference type="STRING" id="1280952.HJA_05242"/>
<organism evidence="2 3">
    <name type="scientific">Hyphomonas jannaschiana VP2</name>
    <dbReference type="NCBI Taxonomy" id="1280952"/>
    <lineage>
        <taxon>Bacteria</taxon>
        <taxon>Pseudomonadati</taxon>
        <taxon>Pseudomonadota</taxon>
        <taxon>Alphaproteobacteria</taxon>
        <taxon>Hyphomonadales</taxon>
        <taxon>Hyphomonadaceae</taxon>
        <taxon>Hyphomonas</taxon>
    </lineage>
</organism>
<feature type="transmembrane region" description="Helical" evidence="1">
    <location>
        <begin position="94"/>
        <end position="112"/>
    </location>
</feature>
<reference evidence="2 3" key="1">
    <citation type="journal article" date="2014" name="Antonie Van Leeuwenhoek">
        <title>Hyphomonas beringensis sp. nov. and Hyphomonas chukchiensis sp. nov., isolated from surface seawater of the Bering Sea and Chukchi Sea.</title>
        <authorList>
            <person name="Li C."/>
            <person name="Lai Q."/>
            <person name="Li G."/>
            <person name="Dong C."/>
            <person name="Wang J."/>
            <person name="Liao Y."/>
            <person name="Shao Z."/>
        </authorList>
    </citation>
    <scope>NUCLEOTIDE SEQUENCE [LARGE SCALE GENOMIC DNA]</scope>
    <source>
        <strain evidence="2 3">VP2</strain>
    </source>
</reference>
<keyword evidence="1" id="KW-0812">Transmembrane</keyword>
<dbReference type="OrthoDB" id="7620065at2"/>
<evidence type="ECO:0000313" key="3">
    <source>
        <dbReference type="Proteomes" id="UP000024816"/>
    </source>
</evidence>
<dbReference type="RefSeq" id="WP_035579223.1">
    <property type="nucleotide sequence ID" value="NZ_ARYJ01000003.1"/>
</dbReference>